<dbReference type="AlphaFoldDB" id="A0A645C773"/>
<organism evidence="1">
    <name type="scientific">bioreactor metagenome</name>
    <dbReference type="NCBI Taxonomy" id="1076179"/>
    <lineage>
        <taxon>unclassified sequences</taxon>
        <taxon>metagenomes</taxon>
        <taxon>ecological metagenomes</taxon>
    </lineage>
</organism>
<protein>
    <submittedName>
        <fullName evidence="1">Uncharacterized protein</fullName>
    </submittedName>
</protein>
<gene>
    <name evidence="1" type="ORF">SDC9_116752</name>
</gene>
<dbReference type="EMBL" id="VSSQ01023086">
    <property type="protein sequence ID" value="MPM69804.1"/>
    <property type="molecule type" value="Genomic_DNA"/>
</dbReference>
<accession>A0A645C773</accession>
<sequence length="110" mass="12388">MQTVRCDFSRGHAPHLLHQSGIPAARGGKLAWKNSSLFVQAMPVDGVDSEQHRNAEPCGKRDGLHFSGVVSQHVQKRPRALSRPVQRFLPRYHAVGNLHHLRGFLFQRHA</sequence>
<proteinExistence type="predicted"/>
<reference evidence="1" key="1">
    <citation type="submission" date="2019-08" db="EMBL/GenBank/DDBJ databases">
        <authorList>
            <person name="Kucharzyk K."/>
            <person name="Murdoch R.W."/>
            <person name="Higgins S."/>
            <person name="Loffler F."/>
        </authorList>
    </citation>
    <scope>NUCLEOTIDE SEQUENCE</scope>
</reference>
<name>A0A645C773_9ZZZZ</name>
<comment type="caution">
    <text evidence="1">The sequence shown here is derived from an EMBL/GenBank/DDBJ whole genome shotgun (WGS) entry which is preliminary data.</text>
</comment>
<evidence type="ECO:0000313" key="1">
    <source>
        <dbReference type="EMBL" id="MPM69804.1"/>
    </source>
</evidence>